<dbReference type="InterPro" id="IPR036259">
    <property type="entry name" value="MFS_trans_sf"/>
</dbReference>
<evidence type="ECO:0000313" key="7">
    <source>
        <dbReference type="Proteomes" id="UP000003586"/>
    </source>
</evidence>
<dbReference type="AlphaFoldDB" id="W0F5H8"/>
<protein>
    <submittedName>
        <fullName evidence="6">MFS transporter</fullName>
    </submittedName>
</protein>
<dbReference type="HOGENOM" id="CLU_001265_23_0_10"/>
<dbReference type="InterPro" id="IPR020846">
    <property type="entry name" value="MFS_dom"/>
</dbReference>
<dbReference type="Gene3D" id="1.20.1250.20">
    <property type="entry name" value="MFS general substrate transporter like domains"/>
    <property type="match status" value="1"/>
</dbReference>
<feature type="transmembrane region" description="Helical" evidence="4">
    <location>
        <begin position="312"/>
        <end position="329"/>
    </location>
</feature>
<evidence type="ECO:0000256" key="4">
    <source>
        <dbReference type="SAM" id="Phobius"/>
    </source>
</evidence>
<dbReference type="GO" id="GO:0022857">
    <property type="term" value="F:transmembrane transporter activity"/>
    <property type="evidence" value="ECO:0007669"/>
    <property type="project" value="InterPro"/>
</dbReference>
<evidence type="ECO:0000259" key="5">
    <source>
        <dbReference type="PROSITE" id="PS50850"/>
    </source>
</evidence>
<keyword evidence="3 4" id="KW-0472">Membrane</keyword>
<keyword evidence="2 4" id="KW-1133">Transmembrane helix</keyword>
<keyword evidence="1 4" id="KW-0812">Transmembrane</keyword>
<dbReference type="eggNOG" id="COG2814">
    <property type="taxonomic scope" value="Bacteria"/>
</dbReference>
<feature type="transmembrane region" description="Helical" evidence="4">
    <location>
        <begin position="198"/>
        <end position="216"/>
    </location>
</feature>
<feature type="transmembrane region" description="Helical" evidence="4">
    <location>
        <begin position="81"/>
        <end position="100"/>
    </location>
</feature>
<dbReference type="KEGG" id="nso:NIASO_18320"/>
<dbReference type="Pfam" id="PF07690">
    <property type="entry name" value="MFS_1"/>
    <property type="match status" value="1"/>
</dbReference>
<dbReference type="CDD" id="cd17324">
    <property type="entry name" value="MFS_NepI_like"/>
    <property type="match status" value="1"/>
</dbReference>
<feature type="domain" description="Major facilitator superfamily (MFS) profile" evidence="5">
    <location>
        <begin position="45"/>
        <end position="427"/>
    </location>
</feature>
<reference evidence="6 7" key="1">
    <citation type="submission" date="2013-12" db="EMBL/GenBank/DDBJ databases">
        <authorList>
            <consortium name="DOE Joint Genome Institute"/>
            <person name="Eisen J."/>
            <person name="Huntemann M."/>
            <person name="Han J."/>
            <person name="Chen A."/>
            <person name="Kyrpides N."/>
            <person name="Mavromatis K."/>
            <person name="Markowitz V."/>
            <person name="Palaniappan K."/>
            <person name="Ivanova N."/>
            <person name="Schaumberg A."/>
            <person name="Pati A."/>
            <person name="Liolios K."/>
            <person name="Nordberg H.P."/>
            <person name="Cantor M.N."/>
            <person name="Hua S.X."/>
            <person name="Woyke T."/>
        </authorList>
    </citation>
    <scope>NUCLEOTIDE SEQUENCE [LARGE SCALE GENOMIC DNA]</scope>
    <source>
        <strain evidence="7">DSM 19437</strain>
    </source>
</reference>
<feature type="transmembrane region" description="Helical" evidence="4">
    <location>
        <begin position="249"/>
        <end position="270"/>
    </location>
</feature>
<dbReference type="STRING" id="929713.NIASO_18320"/>
<evidence type="ECO:0000256" key="3">
    <source>
        <dbReference type="ARBA" id="ARBA00023136"/>
    </source>
</evidence>
<evidence type="ECO:0000313" key="6">
    <source>
        <dbReference type="EMBL" id="AHF16601.1"/>
    </source>
</evidence>
<sequence length="427" mass="45985">MQVFIDMDSATNNIAAISSEKRVLLVKGKRKPPPDLAHPPLTRGTLWLMTIATGVVVGNNYYNQPLLGLMAKDFGVTESHISSLAMLTQLGFAFGLLLIVPLGDMVKRKRLILFDFLLIIVSLLGMTFAPTIGWLLVAGFMVGFTSVLPQLFVPMAAELANPEKRSAAIGMVMSGLLLGILLSRVISGFVGDLWGWKAMFYIATVCMVALAVLVAVKLPEVPPHFKGSYRSLMQSLLQLTRTQPVLRLAAFRGAMGFAGFSVFWTTLVFHLENAPFHAGAAIAGSFGIIGAVGALAAAVVGRVAKSVEPFRIILYAVLMLTASWGIFYIGGYTYIGLVHGVILLDLGLQSMHIMNQSSFFSLGLGAANRLNTVYMVSYFMGGAAGTWLAAKAWKYAQWDGVVAAGVFFTLLALAAHLLYGRKQKVAI</sequence>
<feature type="transmembrane region" description="Helical" evidence="4">
    <location>
        <begin position="112"/>
        <end position="129"/>
    </location>
</feature>
<evidence type="ECO:0000256" key="1">
    <source>
        <dbReference type="ARBA" id="ARBA00022692"/>
    </source>
</evidence>
<dbReference type="PANTHER" id="PTHR42910">
    <property type="entry name" value="TRANSPORTER SCO4007-RELATED"/>
    <property type="match status" value="1"/>
</dbReference>
<feature type="transmembrane region" description="Helical" evidence="4">
    <location>
        <begin position="276"/>
        <end position="300"/>
    </location>
</feature>
<dbReference type="EMBL" id="CP007035">
    <property type="protein sequence ID" value="AHF16601.1"/>
    <property type="molecule type" value="Genomic_DNA"/>
</dbReference>
<feature type="transmembrane region" description="Helical" evidence="4">
    <location>
        <begin position="373"/>
        <end position="390"/>
    </location>
</feature>
<feature type="transmembrane region" description="Helical" evidence="4">
    <location>
        <begin position="396"/>
        <end position="419"/>
    </location>
</feature>
<gene>
    <name evidence="6" type="ORF">NIASO_18320</name>
</gene>
<dbReference type="PROSITE" id="PS50850">
    <property type="entry name" value="MFS"/>
    <property type="match status" value="1"/>
</dbReference>
<dbReference type="SUPFAM" id="SSF103473">
    <property type="entry name" value="MFS general substrate transporter"/>
    <property type="match status" value="1"/>
</dbReference>
<accession>W0F5H8</accession>
<keyword evidence="7" id="KW-1185">Reference proteome</keyword>
<feature type="transmembrane region" description="Helical" evidence="4">
    <location>
        <begin position="167"/>
        <end position="186"/>
    </location>
</feature>
<evidence type="ECO:0000256" key="2">
    <source>
        <dbReference type="ARBA" id="ARBA00022989"/>
    </source>
</evidence>
<name>W0F5H8_9BACT</name>
<dbReference type="Proteomes" id="UP000003586">
    <property type="component" value="Chromosome"/>
</dbReference>
<proteinExistence type="predicted"/>
<feature type="transmembrane region" description="Helical" evidence="4">
    <location>
        <begin position="44"/>
        <end position="61"/>
    </location>
</feature>
<organism evidence="6 7">
    <name type="scientific">Niabella soli DSM 19437</name>
    <dbReference type="NCBI Taxonomy" id="929713"/>
    <lineage>
        <taxon>Bacteria</taxon>
        <taxon>Pseudomonadati</taxon>
        <taxon>Bacteroidota</taxon>
        <taxon>Chitinophagia</taxon>
        <taxon>Chitinophagales</taxon>
        <taxon>Chitinophagaceae</taxon>
        <taxon>Niabella</taxon>
    </lineage>
</organism>
<dbReference type="InterPro" id="IPR011701">
    <property type="entry name" value="MFS"/>
</dbReference>
<dbReference type="RefSeq" id="WP_245605200.1">
    <property type="nucleotide sequence ID" value="NZ_CP007035.1"/>
</dbReference>
<dbReference type="PANTHER" id="PTHR42910:SF1">
    <property type="entry name" value="MAJOR FACILITATOR SUPERFAMILY (MFS) PROFILE DOMAIN-CONTAINING PROTEIN"/>
    <property type="match status" value="1"/>
</dbReference>